<dbReference type="CDD" id="cd00555">
    <property type="entry name" value="Maf"/>
    <property type="match status" value="1"/>
</dbReference>
<dbReference type="Pfam" id="PF02545">
    <property type="entry name" value="Maf"/>
    <property type="match status" value="1"/>
</dbReference>
<accession>A0ABT1U2I8</accession>
<keyword evidence="7" id="KW-1185">Reference proteome</keyword>
<evidence type="ECO:0000256" key="1">
    <source>
        <dbReference type="ARBA" id="ARBA00004496"/>
    </source>
</evidence>
<keyword evidence="2 5" id="KW-0963">Cytoplasm</keyword>
<reference evidence="6 7" key="1">
    <citation type="submission" date="2022-07" db="EMBL/GenBank/DDBJ databases">
        <title>Methylomonas rivi sp. nov., Methylomonas rosea sp. nov., Methylomonas aureus sp. nov. and Methylomonas subterranea sp. nov., four novel methanotrophs isolated from a freshwater creek and the deep terrestrial subsurface.</title>
        <authorList>
            <person name="Abin C."/>
            <person name="Sankaranarayanan K."/>
            <person name="Garner C."/>
            <person name="Sindelar R."/>
            <person name="Kotary K."/>
            <person name="Garner R."/>
            <person name="Barclay S."/>
            <person name="Lawson P."/>
            <person name="Krumholz L."/>
        </authorList>
    </citation>
    <scope>NUCLEOTIDE SEQUENCE [LARGE SCALE GENOMIC DNA]</scope>
    <source>
        <strain evidence="6 7">WSC-6</strain>
    </source>
</reference>
<proteinExistence type="inferred from homology"/>
<sequence length="192" mass="20829">MQNLVLASSSKYRGQILGKLQLAFSCCGSGVDESPLFDEPPDDLVLRLAEAKAQAAAKTYPRHLIIGSDQVAVCGGTILGKPGNREGAFRQLQLQSGKKTTFYTGLCLLDSGKGTIKTDLDICHVYFRDLNQAQLNRYLDREEPYECAGSFKSEGYGIALFSKIEGDDPNALVGLPLIKLIDLLNQFGVAIP</sequence>
<dbReference type="EMBL" id="JANIBK010000021">
    <property type="protein sequence ID" value="MCQ8128022.1"/>
    <property type="molecule type" value="Genomic_DNA"/>
</dbReference>
<comment type="subcellular location">
    <subcellularLocation>
        <location evidence="1 5">Cytoplasm</location>
    </subcellularLocation>
</comment>
<gene>
    <name evidence="6" type="ORF">NP596_06060</name>
</gene>
<evidence type="ECO:0000313" key="6">
    <source>
        <dbReference type="EMBL" id="MCQ8128022.1"/>
    </source>
</evidence>
<dbReference type="PANTHER" id="PTHR43213:SF10">
    <property type="entry name" value="7-METHYL-GTP PYROPHOSPHATASE"/>
    <property type="match status" value="1"/>
</dbReference>
<comment type="caution">
    <text evidence="6">The sequence shown here is derived from an EMBL/GenBank/DDBJ whole genome shotgun (WGS) entry which is preliminary data.</text>
</comment>
<keyword evidence="3 5" id="KW-0378">Hydrolase</keyword>
<evidence type="ECO:0000256" key="2">
    <source>
        <dbReference type="ARBA" id="ARBA00022490"/>
    </source>
</evidence>
<comment type="similarity">
    <text evidence="5">Belongs to the Maf family. YceF subfamily.</text>
</comment>
<evidence type="ECO:0000313" key="7">
    <source>
        <dbReference type="Proteomes" id="UP001524586"/>
    </source>
</evidence>
<protein>
    <recommendedName>
        <fullName evidence="5">7-methyl-GTP pyrophosphatase</fullName>
        <shortName evidence="5">m(7)GTP pyrophosphatase</shortName>
        <ecNumber evidence="5">3.6.1.-</ecNumber>
    </recommendedName>
</protein>
<feature type="active site" description="Proton acceptor" evidence="5">
    <location>
        <position position="69"/>
    </location>
</feature>
<dbReference type="PIRSF" id="PIRSF006305">
    <property type="entry name" value="Maf"/>
    <property type="match status" value="1"/>
</dbReference>
<dbReference type="SUPFAM" id="SSF52972">
    <property type="entry name" value="ITPase-like"/>
    <property type="match status" value="1"/>
</dbReference>
<dbReference type="PANTHER" id="PTHR43213">
    <property type="entry name" value="BIFUNCTIONAL DTTP/UTP PYROPHOSPHATASE/METHYLTRANSFERASE PROTEIN-RELATED"/>
    <property type="match status" value="1"/>
</dbReference>
<comment type="function">
    <text evidence="5">Nucleoside triphosphate pyrophosphatase that hydrolyzes 7-methyl-GTP (m(7)GTP). May have a dual role in cell division arrest and in preventing the incorporation of modified nucleotides into cellular nucleic acids.</text>
</comment>
<dbReference type="HAMAP" id="MF_00528">
    <property type="entry name" value="Maf"/>
    <property type="match status" value="1"/>
</dbReference>
<dbReference type="Gene3D" id="3.90.950.10">
    <property type="match status" value="1"/>
</dbReference>
<evidence type="ECO:0000256" key="4">
    <source>
        <dbReference type="ARBA" id="ARBA00023080"/>
    </source>
</evidence>
<dbReference type="RefSeq" id="WP_256614386.1">
    <property type="nucleotide sequence ID" value="NZ_JANIBK010000021.1"/>
</dbReference>
<comment type="cofactor">
    <cofactor evidence="5">
        <name>a divalent metal cation</name>
        <dbReference type="ChEBI" id="CHEBI:60240"/>
    </cofactor>
</comment>
<dbReference type="InterPro" id="IPR003697">
    <property type="entry name" value="Maf-like"/>
</dbReference>
<dbReference type="Proteomes" id="UP001524586">
    <property type="component" value="Unassembled WGS sequence"/>
</dbReference>
<dbReference type="InterPro" id="IPR029001">
    <property type="entry name" value="ITPase-like_fam"/>
</dbReference>
<feature type="site" description="Important for substrate specificity" evidence="5">
    <location>
        <position position="154"/>
    </location>
</feature>
<organism evidence="6 7">
    <name type="scientific">Methylomonas rivi</name>
    <dbReference type="NCBI Taxonomy" id="2952226"/>
    <lineage>
        <taxon>Bacteria</taxon>
        <taxon>Pseudomonadati</taxon>
        <taxon>Pseudomonadota</taxon>
        <taxon>Gammaproteobacteria</taxon>
        <taxon>Methylococcales</taxon>
        <taxon>Methylococcaceae</taxon>
        <taxon>Methylomonas</taxon>
    </lineage>
</organism>
<comment type="catalytic activity">
    <reaction evidence="5">
        <text>N(7)-methyl-GTP + H2O = N(7)-methyl-GMP + diphosphate + H(+)</text>
        <dbReference type="Rhea" id="RHEA:58744"/>
        <dbReference type="ChEBI" id="CHEBI:15377"/>
        <dbReference type="ChEBI" id="CHEBI:15378"/>
        <dbReference type="ChEBI" id="CHEBI:33019"/>
        <dbReference type="ChEBI" id="CHEBI:58285"/>
        <dbReference type="ChEBI" id="CHEBI:87133"/>
    </reaction>
</comment>
<comment type="caution">
    <text evidence="5">Lacks conserved residue(s) required for the propagation of feature annotation.</text>
</comment>
<evidence type="ECO:0000256" key="5">
    <source>
        <dbReference type="HAMAP-Rule" id="MF_00528"/>
    </source>
</evidence>
<evidence type="ECO:0000256" key="3">
    <source>
        <dbReference type="ARBA" id="ARBA00022801"/>
    </source>
</evidence>
<keyword evidence="4 5" id="KW-0546">Nucleotide metabolism</keyword>
<dbReference type="NCBIfam" id="TIGR00172">
    <property type="entry name" value="maf"/>
    <property type="match status" value="1"/>
</dbReference>
<name>A0ABT1U2I8_9GAMM</name>
<dbReference type="EC" id="3.6.1.-" evidence="5"/>
<feature type="site" description="Important for substrate specificity" evidence="5">
    <location>
        <position position="70"/>
    </location>
</feature>
<feature type="site" description="Important for substrate specificity" evidence="5">
    <location>
        <position position="12"/>
    </location>
</feature>